<keyword evidence="1" id="KW-0677">Repeat</keyword>
<sequence length="80" mass="8994">MGDQVYEGGWREDLRHGRGVQVIDAASKVCLLYGYTRYEGDFQHGIRSGQGRIELTDGSVYEGRFDMNQRHDPDGNGRSG</sequence>
<dbReference type="AlphaFoldDB" id="A0A7J6R5X9"/>
<evidence type="ECO:0000256" key="1">
    <source>
        <dbReference type="ARBA" id="ARBA00022737"/>
    </source>
</evidence>
<gene>
    <name evidence="2" type="ORF">FOZ63_017771</name>
</gene>
<reference evidence="2 3" key="1">
    <citation type="submission" date="2020-04" db="EMBL/GenBank/DDBJ databases">
        <title>Perkinsus olseni comparative genomics.</title>
        <authorList>
            <person name="Bogema D.R."/>
        </authorList>
    </citation>
    <scope>NUCLEOTIDE SEQUENCE [LARGE SCALE GENOMIC DNA]</scope>
    <source>
        <strain evidence="2 3">ATCC PRA-207</strain>
    </source>
</reference>
<organism evidence="2 3">
    <name type="scientific">Perkinsus olseni</name>
    <name type="common">Perkinsus atlanticus</name>
    <dbReference type="NCBI Taxonomy" id="32597"/>
    <lineage>
        <taxon>Eukaryota</taxon>
        <taxon>Sar</taxon>
        <taxon>Alveolata</taxon>
        <taxon>Perkinsozoa</taxon>
        <taxon>Perkinsea</taxon>
        <taxon>Perkinsida</taxon>
        <taxon>Perkinsidae</taxon>
        <taxon>Perkinsus</taxon>
    </lineage>
</organism>
<evidence type="ECO:0000313" key="3">
    <source>
        <dbReference type="Proteomes" id="UP000553632"/>
    </source>
</evidence>
<dbReference type="GO" id="GO:0005829">
    <property type="term" value="C:cytosol"/>
    <property type="evidence" value="ECO:0007669"/>
    <property type="project" value="TreeGrafter"/>
</dbReference>
<name>A0A7J6R5X9_PEROL</name>
<dbReference type="Gene3D" id="2.20.110.10">
    <property type="entry name" value="Histone H3 K4-specific methyltransferase SET7/9 N-terminal domain"/>
    <property type="match status" value="1"/>
</dbReference>
<dbReference type="PANTHER" id="PTHR43215:SF14">
    <property type="entry name" value="RADIAL SPOKE HEAD 1 HOMOLOG"/>
    <property type="match status" value="1"/>
</dbReference>
<proteinExistence type="predicted"/>
<keyword evidence="3" id="KW-1185">Reference proteome</keyword>
<protein>
    <submittedName>
        <fullName evidence="2">Uncharacterized protein</fullName>
    </submittedName>
</protein>
<evidence type="ECO:0000313" key="2">
    <source>
        <dbReference type="EMBL" id="KAF4715973.1"/>
    </source>
</evidence>
<comment type="caution">
    <text evidence="2">The sequence shown here is derived from an EMBL/GenBank/DDBJ whole genome shotgun (WGS) entry which is preliminary data.</text>
</comment>
<dbReference type="Pfam" id="PF02493">
    <property type="entry name" value="MORN"/>
    <property type="match status" value="3"/>
</dbReference>
<accession>A0A7J6R5X9</accession>
<dbReference type="SMART" id="SM00698">
    <property type="entry name" value="MORN"/>
    <property type="match status" value="2"/>
</dbReference>
<dbReference type="InterPro" id="IPR003409">
    <property type="entry name" value="MORN"/>
</dbReference>
<dbReference type="EMBL" id="JABANO010027966">
    <property type="protein sequence ID" value="KAF4715973.1"/>
    <property type="molecule type" value="Genomic_DNA"/>
</dbReference>
<dbReference type="SUPFAM" id="SSF82185">
    <property type="entry name" value="Histone H3 K4-specific methyltransferase SET7/9 N-terminal domain"/>
    <property type="match status" value="1"/>
</dbReference>
<dbReference type="PANTHER" id="PTHR43215">
    <property type="entry name" value="RADIAL SPOKE HEAD 1 HOMOLOG"/>
    <property type="match status" value="1"/>
</dbReference>
<dbReference type="Proteomes" id="UP000553632">
    <property type="component" value="Unassembled WGS sequence"/>
</dbReference>